<keyword evidence="2" id="KW-0472">Membrane</keyword>
<dbReference type="EMBL" id="ARZY01000013">
    <property type="protein sequence ID" value="EWH10279.1"/>
    <property type="molecule type" value="Genomic_DNA"/>
</dbReference>
<dbReference type="AlphaFoldDB" id="W7QBR2"/>
<sequence>MARKLKKLFRSPKAFLIDSIGFRLAKEGADTSSKMVLSFHYVAWLVVPVVALAIYLFVIASDQYESTATLVIKTSDEPNLAAGASLPLLGIDGGQSKDAYLIQKHILSKDMLKHLQQNVQLRAHFSQTNADWVSRLSADATFEDFYQYYLDKVNVEFDDISGLISLSVRTFEADYSYLVINEIIQHAEAFINQLGHQIALEEVAFVEKELNRSHENLSDLTAKLTQFQNKQQVFSTEQQSTAVLGSIAELNSLMISKKTEVEALLSYMNPTAAEVVTLQNQIKAIETQITEQQSKLISDSDTALNELDIQYRNLKMQIDFAADVYKAALLGLETTRAEVHKKLKHLLVVEHATVADEALYPRRFYWFVTLTVLLAMMYGILVMVLATVKEHKED</sequence>
<protein>
    <submittedName>
        <fullName evidence="3">Capsule transport protein KpsE</fullName>
    </submittedName>
</protein>
<dbReference type="GO" id="GO:0004713">
    <property type="term" value="F:protein tyrosine kinase activity"/>
    <property type="evidence" value="ECO:0007669"/>
    <property type="project" value="TreeGrafter"/>
</dbReference>
<dbReference type="GO" id="GO:0005886">
    <property type="term" value="C:plasma membrane"/>
    <property type="evidence" value="ECO:0007669"/>
    <property type="project" value="TreeGrafter"/>
</dbReference>
<evidence type="ECO:0000313" key="4">
    <source>
        <dbReference type="Proteomes" id="UP000019276"/>
    </source>
</evidence>
<dbReference type="PANTHER" id="PTHR32309">
    <property type="entry name" value="TYROSINE-PROTEIN KINASE"/>
    <property type="match status" value="1"/>
</dbReference>
<dbReference type="InterPro" id="IPR050445">
    <property type="entry name" value="Bact_polysacc_biosynth/exp"/>
</dbReference>
<name>W7QBR2_9ALTE</name>
<comment type="caution">
    <text evidence="3">The sequence shown here is derived from an EMBL/GenBank/DDBJ whole genome shotgun (WGS) entry which is preliminary data.</text>
</comment>
<proteinExistence type="predicted"/>
<keyword evidence="4" id="KW-1185">Reference proteome</keyword>
<dbReference type="Proteomes" id="UP000019276">
    <property type="component" value="Unassembled WGS sequence"/>
</dbReference>
<organism evidence="3 4">
    <name type="scientific">Catenovulum agarivorans DS-2</name>
    <dbReference type="NCBI Taxonomy" id="1328313"/>
    <lineage>
        <taxon>Bacteria</taxon>
        <taxon>Pseudomonadati</taxon>
        <taxon>Pseudomonadota</taxon>
        <taxon>Gammaproteobacteria</taxon>
        <taxon>Alteromonadales</taxon>
        <taxon>Alteromonadaceae</taxon>
        <taxon>Catenovulum</taxon>
    </lineage>
</organism>
<feature type="transmembrane region" description="Helical" evidence="2">
    <location>
        <begin position="41"/>
        <end position="60"/>
    </location>
</feature>
<dbReference type="PANTHER" id="PTHR32309:SF13">
    <property type="entry name" value="FERRIC ENTEROBACTIN TRANSPORT PROTEIN FEPE"/>
    <property type="match status" value="1"/>
</dbReference>
<evidence type="ECO:0000256" key="2">
    <source>
        <dbReference type="SAM" id="Phobius"/>
    </source>
</evidence>
<evidence type="ECO:0000313" key="3">
    <source>
        <dbReference type="EMBL" id="EWH10279.1"/>
    </source>
</evidence>
<gene>
    <name evidence="3" type="ORF">DS2_08390</name>
</gene>
<keyword evidence="2" id="KW-1133">Transmembrane helix</keyword>
<evidence type="ECO:0000256" key="1">
    <source>
        <dbReference type="SAM" id="Coils"/>
    </source>
</evidence>
<dbReference type="OrthoDB" id="5580984at2"/>
<dbReference type="eggNOG" id="COG3524">
    <property type="taxonomic scope" value="Bacteria"/>
</dbReference>
<dbReference type="STRING" id="1328313.DS2_08390"/>
<keyword evidence="2" id="KW-0812">Transmembrane</keyword>
<keyword evidence="1" id="KW-0175">Coiled coil</keyword>
<feature type="transmembrane region" description="Helical" evidence="2">
    <location>
        <begin position="364"/>
        <end position="388"/>
    </location>
</feature>
<reference evidence="3 4" key="1">
    <citation type="journal article" date="2014" name="Genome Announc.">
        <title>Draft Genome Sequence of the Agar-Degrading Bacterium Catenovulum sp. Strain DS-2, Isolated from Intestines of Haliotis diversicolor.</title>
        <authorList>
            <person name="Shan D."/>
            <person name="Li X."/>
            <person name="Gu Z."/>
            <person name="Wei G."/>
            <person name="Gao Z."/>
            <person name="Shao Z."/>
        </authorList>
    </citation>
    <scope>NUCLEOTIDE SEQUENCE [LARGE SCALE GENOMIC DNA]</scope>
    <source>
        <strain evidence="3 4">DS-2</strain>
    </source>
</reference>
<accession>W7QBR2</accession>
<dbReference type="RefSeq" id="WP_152537575.1">
    <property type="nucleotide sequence ID" value="NZ_ARZY01000013.1"/>
</dbReference>
<feature type="coiled-coil region" evidence="1">
    <location>
        <begin position="203"/>
        <end position="230"/>
    </location>
</feature>